<accession>A0A1H9SKX5</accession>
<gene>
    <name evidence="3" type="ORF">SAMN04490244_103265</name>
</gene>
<dbReference type="Pfam" id="PF03703">
    <property type="entry name" value="bPH_2"/>
    <property type="match status" value="1"/>
</dbReference>
<organism evidence="3 4">
    <name type="scientific">Tranquillimonas rosea</name>
    <dbReference type="NCBI Taxonomy" id="641238"/>
    <lineage>
        <taxon>Bacteria</taxon>
        <taxon>Pseudomonadati</taxon>
        <taxon>Pseudomonadota</taxon>
        <taxon>Alphaproteobacteria</taxon>
        <taxon>Rhodobacterales</taxon>
        <taxon>Roseobacteraceae</taxon>
        <taxon>Tranquillimonas</taxon>
    </lineage>
</organism>
<proteinExistence type="predicted"/>
<keyword evidence="1" id="KW-0812">Transmembrane</keyword>
<feature type="transmembrane region" description="Helical" evidence="1">
    <location>
        <begin position="39"/>
        <end position="58"/>
    </location>
</feature>
<evidence type="ECO:0000313" key="3">
    <source>
        <dbReference type="EMBL" id="SER85642.1"/>
    </source>
</evidence>
<evidence type="ECO:0000259" key="2">
    <source>
        <dbReference type="Pfam" id="PF03703"/>
    </source>
</evidence>
<feature type="transmembrane region" description="Helical" evidence="1">
    <location>
        <begin position="64"/>
        <end position="90"/>
    </location>
</feature>
<dbReference type="Proteomes" id="UP000198885">
    <property type="component" value="Unassembled WGS sequence"/>
</dbReference>
<dbReference type="AlphaFoldDB" id="A0A1H9SKX5"/>
<dbReference type="InterPro" id="IPR054839">
    <property type="entry name" value="puhB_PGC"/>
</dbReference>
<dbReference type="STRING" id="641238.SAMN04490244_103265"/>
<dbReference type="NCBIfam" id="NF040894">
    <property type="entry name" value="puhB_PGC"/>
    <property type="match status" value="1"/>
</dbReference>
<feature type="domain" description="YdbS-like PH" evidence="2">
    <location>
        <begin position="96"/>
        <end position="182"/>
    </location>
</feature>
<dbReference type="RefSeq" id="WP_092690457.1">
    <property type="nucleotide sequence ID" value="NZ_FOGU01000003.1"/>
</dbReference>
<dbReference type="InterPro" id="IPR005182">
    <property type="entry name" value="YdbS-like_PH"/>
</dbReference>
<keyword evidence="4" id="KW-1185">Reference proteome</keyword>
<reference evidence="3 4" key="1">
    <citation type="submission" date="2016-10" db="EMBL/GenBank/DDBJ databases">
        <authorList>
            <person name="de Groot N.N."/>
        </authorList>
    </citation>
    <scope>NUCLEOTIDE SEQUENCE [LARGE SCALE GENOMIC DNA]</scope>
    <source>
        <strain evidence="3 4">DSM 23042</strain>
    </source>
</reference>
<evidence type="ECO:0000256" key="1">
    <source>
        <dbReference type="SAM" id="Phobius"/>
    </source>
</evidence>
<keyword evidence="1" id="KW-1133">Transmembrane helix</keyword>
<name>A0A1H9SKX5_9RHOB</name>
<sequence>MSHDDFATEPVPGLPERPPKGELILWQGRPDTLALARSSLGLSWVAGYFAVLTAWRIGVSATDIGLWAALPLGLPFVGLGAAACGLILLVSWAQARATLYTITTDRVAMRIGAALTLTLNLPFARLASADLGAEPGGTGTLALRTLGETRLSYLVLWPHVRPWRMKRTEPALRCIPEPDRVAGILARAAETKITRPEIAPAAAAAPVAAE</sequence>
<protein>
    <submittedName>
        <fullName evidence="3">PH domain-containing protein</fullName>
    </submittedName>
</protein>
<dbReference type="OrthoDB" id="7345733at2"/>
<dbReference type="EMBL" id="FOGU01000003">
    <property type="protein sequence ID" value="SER85642.1"/>
    <property type="molecule type" value="Genomic_DNA"/>
</dbReference>
<keyword evidence="1" id="KW-0472">Membrane</keyword>
<evidence type="ECO:0000313" key="4">
    <source>
        <dbReference type="Proteomes" id="UP000198885"/>
    </source>
</evidence>